<reference evidence="3 4" key="1">
    <citation type="submission" date="2024-06" db="EMBL/GenBank/DDBJ databases">
        <title>The Natural Products Discovery Center: Release of the First 8490 Sequenced Strains for Exploring Actinobacteria Biosynthetic Diversity.</title>
        <authorList>
            <person name="Kalkreuter E."/>
            <person name="Kautsar S.A."/>
            <person name="Yang D."/>
            <person name="Bader C.D."/>
            <person name="Teijaro C.N."/>
            <person name="Fluegel L."/>
            <person name="Davis C.M."/>
            <person name="Simpson J.R."/>
            <person name="Lauterbach L."/>
            <person name="Steele A.D."/>
            <person name="Gui C."/>
            <person name="Meng S."/>
            <person name="Li G."/>
            <person name="Viehrig K."/>
            <person name="Ye F."/>
            <person name="Su P."/>
            <person name="Kiefer A.F."/>
            <person name="Nichols A."/>
            <person name="Cepeda A.J."/>
            <person name="Yan W."/>
            <person name="Fan B."/>
            <person name="Jiang Y."/>
            <person name="Adhikari A."/>
            <person name="Zheng C.-J."/>
            <person name="Schuster L."/>
            <person name="Cowan T.M."/>
            <person name="Smanski M.J."/>
            <person name="Chevrette M.G."/>
            <person name="De Carvalho L.P.S."/>
            <person name="Shen B."/>
        </authorList>
    </citation>
    <scope>NUCLEOTIDE SEQUENCE [LARGE SCALE GENOMIC DNA]</scope>
    <source>
        <strain evidence="3 4">NPDC000634</strain>
    </source>
</reference>
<evidence type="ECO:0000313" key="4">
    <source>
        <dbReference type="Proteomes" id="UP001458415"/>
    </source>
</evidence>
<dbReference type="EMBL" id="JBEPCU010000733">
    <property type="protein sequence ID" value="MER6981298.1"/>
    <property type="molecule type" value="Genomic_DNA"/>
</dbReference>
<keyword evidence="1" id="KW-0812">Transmembrane</keyword>
<keyword evidence="1" id="KW-0472">Membrane</keyword>
<comment type="caution">
    <text evidence="3">The sequence shown here is derived from an EMBL/GenBank/DDBJ whole genome shotgun (WGS) entry which is preliminary data.</text>
</comment>
<dbReference type="RefSeq" id="WP_341868694.1">
    <property type="nucleotide sequence ID" value="NZ_MUBM01000138.1"/>
</dbReference>
<dbReference type="Proteomes" id="UP001458415">
    <property type="component" value="Unassembled WGS sequence"/>
</dbReference>
<organism evidence="3 4">
    <name type="scientific">Streptomyces carpinensis</name>
    <dbReference type="NCBI Taxonomy" id="66369"/>
    <lineage>
        <taxon>Bacteria</taxon>
        <taxon>Bacillati</taxon>
        <taxon>Actinomycetota</taxon>
        <taxon>Actinomycetes</taxon>
        <taxon>Kitasatosporales</taxon>
        <taxon>Streptomycetaceae</taxon>
        <taxon>Streptomyces</taxon>
    </lineage>
</organism>
<keyword evidence="1" id="KW-1133">Transmembrane helix</keyword>
<evidence type="ECO:0000313" key="3">
    <source>
        <dbReference type="EMBL" id="MER6981298.1"/>
    </source>
</evidence>
<proteinExistence type="predicted"/>
<gene>
    <name evidence="3" type="ORF">ABT317_31080</name>
</gene>
<evidence type="ECO:0000259" key="2">
    <source>
        <dbReference type="Pfam" id="PF09851"/>
    </source>
</evidence>
<name>A0ABV1WAT0_9ACTN</name>
<dbReference type="Pfam" id="PF09851">
    <property type="entry name" value="SHOCT"/>
    <property type="match status" value="1"/>
</dbReference>
<accession>A0ABV1WAT0</accession>
<protein>
    <submittedName>
        <fullName evidence="3">SHOCT domain-containing protein</fullName>
    </submittedName>
</protein>
<feature type="domain" description="SHOCT" evidence="2">
    <location>
        <begin position="77"/>
        <end position="100"/>
    </location>
</feature>
<keyword evidence="4" id="KW-1185">Reference proteome</keyword>
<dbReference type="InterPro" id="IPR018649">
    <property type="entry name" value="SHOCT"/>
</dbReference>
<evidence type="ECO:0000256" key="1">
    <source>
        <dbReference type="SAM" id="Phobius"/>
    </source>
</evidence>
<sequence>MAVGSPAPAGEYAGKWVVTMFWLPHGVLGWGWFAMGLGTLVFWALLIAVGALLYRTLHRGSGQWQAHGDTGRPFPEQLLAERFARGEIDEDEYRRRLDILRQASRGSQR</sequence>
<feature type="transmembrane region" description="Helical" evidence="1">
    <location>
        <begin position="30"/>
        <end position="54"/>
    </location>
</feature>